<dbReference type="Pfam" id="PF17389">
    <property type="entry name" value="Bac_rhamnosid6H"/>
    <property type="match status" value="1"/>
</dbReference>
<dbReference type="EMBL" id="JAPAAF010000003">
    <property type="protein sequence ID" value="MCW0481870.1"/>
    <property type="molecule type" value="Genomic_DNA"/>
</dbReference>
<dbReference type="Pfam" id="PF25788">
    <property type="entry name" value="Ig_Rha78A_N"/>
    <property type="match status" value="1"/>
</dbReference>
<dbReference type="Gene3D" id="1.50.10.10">
    <property type="match status" value="1"/>
</dbReference>
<dbReference type="Pfam" id="PF08531">
    <property type="entry name" value="Bac_rhamnosid_N"/>
    <property type="match status" value="1"/>
</dbReference>
<dbReference type="InterPro" id="IPR035396">
    <property type="entry name" value="Bac_rhamnosid6H"/>
</dbReference>
<dbReference type="SUPFAM" id="SSF48208">
    <property type="entry name" value="Six-hairpin glycosidases"/>
    <property type="match status" value="1"/>
</dbReference>
<dbReference type="GO" id="GO:0030596">
    <property type="term" value="F:alpha-L-rhamnosidase activity"/>
    <property type="evidence" value="ECO:0007669"/>
    <property type="project" value="UniProtKB-EC"/>
</dbReference>
<dbReference type="PANTHER" id="PTHR33307">
    <property type="entry name" value="ALPHA-RHAMNOSIDASE (EUROFUNG)"/>
    <property type="match status" value="1"/>
</dbReference>
<dbReference type="Proteomes" id="UP001163821">
    <property type="component" value="Unassembled WGS sequence"/>
</dbReference>
<sequence length="922" mass="105046">MRLRSTFTRLIFSGIFLFTVLLGQAQIVPHGLTCEKQTEPVGIDVTQPRFSWLLQSQQRGVVQSAYRIVVASSPEKLAANEGDWWDSGKVLSGQSANIVYDGKHLKSRENAYWKVKVWQGDQESEWSEPARFSMGLLYYKDWSGRWIGFDRAFEWDREDKFARLSARYFRKEFQVSKEVQSANVYLFGLGLYELYFNGQKIGDQVLAPTPTDYTKNVKYNVFDVTDYLKPGDNAVGTILGNGRYYAMRQNEKPYKIKTFGYPKMLLQLEITYTDGTKDILKTDNSWKGTADGPIRTNNEYDGEEYDARKEMPGWNMPGFDDSAWIQAEYVQEPRGEFEAQLNPNMKVMHTLKPVSLKEIRPGVFVLDLGQNMVGWLRMKVRGAEGDQVTLRFAEILDEQGELARANLRDAQATDVYTLKGEGEEVWEPSFVYHGFQYVEITGYPGKPSLEDFEGRVVYDDMATIGTFETSNALINQIYKNAWWGINGNYKGMPVDCPQRNERQPWLGDRSTGAYGESFVFDNALHYAKWLDDIRNAQRADGSIPDVAPAFWRYYSNNMTWAGTYLMVADMLHRQFGDVASVAKHYPNMKRWLKFMEDRYMTDDFIMTKDSYGDWCVPPATIEEGRGKNANVKYPSQLISTAYHYYYLQLMQKFATLTGNESDIPVFAEMAGQVKAAFNREFYDAEKASYGTHVLTDNLLAYAFGLVPEADKDRLFKTITDIIEVDNKGHLSTGLIGTQWLMRTLTENGRADLAYRLATNKTYPSWGYMVENGATTIWELWNGNTAAPNMNSYNHVMMLGDLIIWFYENLAGIKSSEEAPGFKKIIMKPEPVSGLDFVKASYETIHGPIKSHWQKKGKTFNWTIAVPANTTATVYLPASAEKDIKESGKALAAAPGLRFVKMEGDRAVLEVGSGEYHFSSKLF</sequence>
<evidence type="ECO:0000259" key="6">
    <source>
        <dbReference type="Pfam" id="PF17389"/>
    </source>
</evidence>
<evidence type="ECO:0000259" key="7">
    <source>
        <dbReference type="Pfam" id="PF17390"/>
    </source>
</evidence>
<gene>
    <name evidence="8" type="ORF">N2K84_03950</name>
</gene>
<protein>
    <recommendedName>
        <fullName evidence="2">alpha-L-rhamnosidase</fullName>
        <ecNumber evidence="2">3.2.1.40</ecNumber>
    </recommendedName>
</protein>
<reference evidence="8" key="1">
    <citation type="submission" date="2022-10" db="EMBL/GenBank/DDBJ databases">
        <title>Gaoshiqiia sediminis gen. nov., sp. nov., isolated from coastal sediment.</title>
        <authorList>
            <person name="Yu W.X."/>
            <person name="Mu D.S."/>
            <person name="Du J.Z."/>
            <person name="Liang Y.Q."/>
        </authorList>
    </citation>
    <scope>NUCLEOTIDE SEQUENCE</scope>
    <source>
        <strain evidence="8">A06</strain>
    </source>
</reference>
<dbReference type="InterPro" id="IPR013737">
    <property type="entry name" value="Bac_rhamnosid_N"/>
</dbReference>
<proteinExistence type="predicted"/>
<dbReference type="InterPro" id="IPR008928">
    <property type="entry name" value="6-hairpin_glycosidase_sf"/>
</dbReference>
<dbReference type="EC" id="3.2.1.40" evidence="2"/>
<dbReference type="Pfam" id="PF17390">
    <property type="entry name" value="Bac_rhamnosid_C"/>
    <property type="match status" value="1"/>
</dbReference>
<dbReference type="Gene3D" id="2.60.420.10">
    <property type="entry name" value="Maltose phosphorylase, domain 3"/>
    <property type="match status" value="1"/>
</dbReference>
<dbReference type="Gene3D" id="2.60.40.10">
    <property type="entry name" value="Immunoglobulins"/>
    <property type="match status" value="1"/>
</dbReference>
<evidence type="ECO:0000256" key="2">
    <source>
        <dbReference type="ARBA" id="ARBA00012652"/>
    </source>
</evidence>
<feature type="domain" description="Alpha-L-rhamnosidase six-hairpin glycosidase" evidence="6">
    <location>
        <begin position="464"/>
        <end position="809"/>
    </location>
</feature>
<dbReference type="InterPro" id="IPR035398">
    <property type="entry name" value="Bac_rhamnosid_C"/>
</dbReference>
<dbReference type="PIRSF" id="PIRSF010631">
    <property type="entry name" value="A-rhamnsds"/>
    <property type="match status" value="1"/>
</dbReference>
<evidence type="ECO:0000256" key="3">
    <source>
        <dbReference type="ARBA" id="ARBA00022801"/>
    </source>
</evidence>
<dbReference type="RefSeq" id="WP_282590480.1">
    <property type="nucleotide sequence ID" value="NZ_JAPAAF010000003.1"/>
</dbReference>
<keyword evidence="9" id="KW-1185">Reference proteome</keyword>
<feature type="domain" description="Alpha-L-rhamnosidase concanavalin-like" evidence="4">
    <location>
        <begin position="358"/>
        <end position="458"/>
    </location>
</feature>
<dbReference type="AlphaFoldDB" id="A0AA41Y9S6"/>
<evidence type="ECO:0000259" key="4">
    <source>
        <dbReference type="Pfam" id="PF05592"/>
    </source>
</evidence>
<organism evidence="8 9">
    <name type="scientific">Gaoshiqia sediminis</name>
    <dbReference type="NCBI Taxonomy" id="2986998"/>
    <lineage>
        <taxon>Bacteria</taxon>
        <taxon>Pseudomonadati</taxon>
        <taxon>Bacteroidota</taxon>
        <taxon>Bacteroidia</taxon>
        <taxon>Marinilabiliales</taxon>
        <taxon>Prolixibacteraceae</taxon>
        <taxon>Gaoshiqia</taxon>
    </lineage>
</organism>
<dbReference type="Pfam" id="PF05592">
    <property type="entry name" value="Bac_rhamnosid"/>
    <property type="match status" value="1"/>
</dbReference>
<dbReference type="InterPro" id="IPR013783">
    <property type="entry name" value="Ig-like_fold"/>
</dbReference>
<accession>A0AA41Y9S6</accession>
<dbReference type="GO" id="GO:0005975">
    <property type="term" value="P:carbohydrate metabolic process"/>
    <property type="evidence" value="ECO:0007669"/>
    <property type="project" value="InterPro"/>
</dbReference>
<dbReference type="InterPro" id="IPR008902">
    <property type="entry name" value="Rhamnosid_concanavalin"/>
</dbReference>
<evidence type="ECO:0000259" key="5">
    <source>
        <dbReference type="Pfam" id="PF08531"/>
    </source>
</evidence>
<feature type="domain" description="Alpha-L-rhamnosidase C-terminal" evidence="7">
    <location>
        <begin position="811"/>
        <end position="888"/>
    </location>
</feature>
<keyword evidence="3 8" id="KW-0378">Hydrolase</keyword>
<dbReference type="InterPro" id="IPR012341">
    <property type="entry name" value="6hp_glycosidase-like_sf"/>
</dbReference>
<dbReference type="Gene3D" id="2.60.120.260">
    <property type="entry name" value="Galactose-binding domain-like"/>
    <property type="match status" value="2"/>
</dbReference>
<evidence type="ECO:0000313" key="9">
    <source>
        <dbReference type="Proteomes" id="UP001163821"/>
    </source>
</evidence>
<dbReference type="InterPro" id="IPR016007">
    <property type="entry name" value="Alpha_rhamnosid"/>
</dbReference>
<dbReference type="PANTHER" id="PTHR33307:SF6">
    <property type="entry name" value="ALPHA-RHAMNOSIDASE (EUROFUNG)-RELATED"/>
    <property type="match status" value="1"/>
</dbReference>
<feature type="domain" description="Bacterial alpha-L-rhamnosidase N-terminal" evidence="5">
    <location>
        <begin position="177"/>
        <end position="348"/>
    </location>
</feature>
<comment type="caution">
    <text evidence="8">The sequence shown here is derived from an EMBL/GenBank/DDBJ whole genome shotgun (WGS) entry which is preliminary data.</text>
</comment>
<evidence type="ECO:0000313" key="8">
    <source>
        <dbReference type="EMBL" id="MCW0481870.1"/>
    </source>
</evidence>
<comment type="catalytic activity">
    <reaction evidence="1">
        <text>Hydrolysis of terminal non-reducing alpha-L-rhamnose residues in alpha-L-rhamnosides.</text>
        <dbReference type="EC" id="3.2.1.40"/>
    </reaction>
</comment>
<name>A0AA41Y9S6_9BACT</name>
<evidence type="ECO:0000256" key="1">
    <source>
        <dbReference type="ARBA" id="ARBA00001445"/>
    </source>
</evidence>